<evidence type="ECO:0000313" key="1">
    <source>
        <dbReference type="EMBL" id="RSL28651.1"/>
    </source>
</evidence>
<reference evidence="1 2" key="1">
    <citation type="submission" date="2018-10" db="EMBL/GenBank/DDBJ databases">
        <title>Draft genome sequence of Bacillus salarius IM0101, isolated from a hypersaline soil in Inner Mongolia, China.</title>
        <authorList>
            <person name="Yamprayoonswat W."/>
            <person name="Boonvisut S."/>
            <person name="Jumpathong W."/>
            <person name="Sittihan S."/>
            <person name="Ruangsuj P."/>
            <person name="Wanthongcharoen S."/>
            <person name="Thongpramul N."/>
            <person name="Pimmason S."/>
            <person name="Yu B."/>
            <person name="Yasawong M."/>
        </authorList>
    </citation>
    <scope>NUCLEOTIDE SEQUENCE [LARGE SCALE GENOMIC DNA]</scope>
    <source>
        <strain evidence="1 2">IM0101</strain>
    </source>
</reference>
<organism evidence="1 2">
    <name type="scientific">Salibacterium salarium</name>
    <dbReference type="NCBI Taxonomy" id="284579"/>
    <lineage>
        <taxon>Bacteria</taxon>
        <taxon>Bacillati</taxon>
        <taxon>Bacillota</taxon>
        <taxon>Bacilli</taxon>
        <taxon>Bacillales</taxon>
        <taxon>Bacillaceae</taxon>
    </lineage>
</organism>
<dbReference type="EMBL" id="RBVX01000321">
    <property type="protein sequence ID" value="RSL28651.1"/>
    <property type="molecule type" value="Genomic_DNA"/>
</dbReference>
<dbReference type="AlphaFoldDB" id="A0A3R9P2E1"/>
<keyword evidence="2" id="KW-1185">Reference proteome</keyword>
<sequence length="46" mass="5351">MHTEPIIKLLGIKDTHVDGWDSGENEAGLWFERRTAVRKQKCPKCR</sequence>
<gene>
    <name evidence="1" type="ORF">D7Z54_35640</name>
</gene>
<feature type="non-terminal residue" evidence="1">
    <location>
        <position position="46"/>
    </location>
</feature>
<comment type="caution">
    <text evidence="1">The sequence shown here is derived from an EMBL/GenBank/DDBJ whole genome shotgun (WGS) entry which is preliminary data.</text>
</comment>
<name>A0A3R9P2E1_9BACI</name>
<protein>
    <submittedName>
        <fullName evidence="1">ISL3 family transposase</fullName>
    </submittedName>
</protein>
<dbReference type="Proteomes" id="UP000275076">
    <property type="component" value="Unassembled WGS sequence"/>
</dbReference>
<proteinExistence type="predicted"/>
<evidence type="ECO:0000313" key="2">
    <source>
        <dbReference type="Proteomes" id="UP000275076"/>
    </source>
</evidence>
<accession>A0A3R9P2E1</accession>